<dbReference type="InterPro" id="IPR003961">
    <property type="entry name" value="FN3_dom"/>
</dbReference>
<dbReference type="EMBL" id="UZAN01060033">
    <property type="protein sequence ID" value="VDP92545.1"/>
    <property type="molecule type" value="Genomic_DNA"/>
</dbReference>
<reference evidence="2 3" key="2">
    <citation type="submission" date="2018-11" db="EMBL/GenBank/DDBJ databases">
        <authorList>
            <consortium name="Pathogen Informatics"/>
        </authorList>
    </citation>
    <scope>NUCLEOTIDE SEQUENCE [LARGE SCALE GENOMIC DNA]</scope>
    <source>
        <strain evidence="2 3">Egypt</strain>
    </source>
</reference>
<evidence type="ECO:0000313" key="2">
    <source>
        <dbReference type="EMBL" id="VDP92545.1"/>
    </source>
</evidence>
<protein>
    <submittedName>
        <fullName evidence="4">Fibronectin type-III domain-containing protein</fullName>
    </submittedName>
</protein>
<evidence type="ECO:0000259" key="1">
    <source>
        <dbReference type="SMART" id="SM00060"/>
    </source>
</evidence>
<dbReference type="SMART" id="SM00060">
    <property type="entry name" value="FN3"/>
    <property type="match status" value="2"/>
</dbReference>
<proteinExistence type="predicted"/>
<name>A0A183B7T8_9TREM</name>
<organism evidence="4">
    <name type="scientific">Echinostoma caproni</name>
    <dbReference type="NCBI Taxonomy" id="27848"/>
    <lineage>
        <taxon>Eukaryota</taxon>
        <taxon>Metazoa</taxon>
        <taxon>Spiralia</taxon>
        <taxon>Lophotrochozoa</taxon>
        <taxon>Platyhelminthes</taxon>
        <taxon>Trematoda</taxon>
        <taxon>Digenea</taxon>
        <taxon>Plagiorchiida</taxon>
        <taxon>Echinostomata</taxon>
        <taxon>Echinostomatoidea</taxon>
        <taxon>Echinostomatidae</taxon>
        <taxon>Echinostoma</taxon>
    </lineage>
</organism>
<dbReference type="WBParaSite" id="ECPE_0001531301-mRNA-1">
    <property type="protein sequence ID" value="ECPE_0001531301-mRNA-1"/>
    <property type="gene ID" value="ECPE_0001531301"/>
</dbReference>
<evidence type="ECO:0000313" key="3">
    <source>
        <dbReference type="Proteomes" id="UP000272942"/>
    </source>
</evidence>
<gene>
    <name evidence="2" type="ORF">ECPE_LOCUS15273</name>
</gene>
<feature type="domain" description="Fibronectin type-III" evidence="1">
    <location>
        <begin position="206"/>
        <end position="284"/>
    </location>
</feature>
<feature type="domain" description="Fibronectin type-III" evidence="1">
    <location>
        <begin position="298"/>
        <end position="376"/>
    </location>
</feature>
<sequence>MTTAFAVPPQLRISALKDNTNRALIDTDTQTDEGNQSITVTMRTNEAEGALMDTCDPITNYRITIAYPDNSTLSHTTGSPTETIPLNRSCVQCIVVAQAQTEHGYGPNSEPHPTTFGSITLNAVRTDNVITVDWNLPHTNVSKYEILALSSDSNDPPLINISPSDDVASMFANADPCKTYNVSLHHYGQDGTKRKITADKVLASQPGAPIAPRAISAIESNEKIRVTWEDDYPCPGNVYIVLIKGKANETRQSRTEKWAEYASNVVACEPIVFRVRSTNHIGKTAFVDSAAHWPSADLSKPKNLQVQTDGNRLHVKWDKEDSCDRVQYAVTVTAVVSKEQIYSDTWKTNDQTIEPINLEPCTQYQLSVKPTVQSDSKRTVDIDATSVLFKGE</sequence>
<accession>A0A183B7T8</accession>
<evidence type="ECO:0000313" key="4">
    <source>
        <dbReference type="WBParaSite" id="ECPE_0001531301-mRNA-1"/>
    </source>
</evidence>
<dbReference type="SUPFAM" id="SSF49265">
    <property type="entry name" value="Fibronectin type III"/>
    <property type="match status" value="2"/>
</dbReference>
<reference evidence="4" key="1">
    <citation type="submission" date="2016-06" db="UniProtKB">
        <authorList>
            <consortium name="WormBaseParasite"/>
        </authorList>
    </citation>
    <scope>IDENTIFICATION</scope>
</reference>
<dbReference type="Gene3D" id="2.60.40.10">
    <property type="entry name" value="Immunoglobulins"/>
    <property type="match status" value="1"/>
</dbReference>
<dbReference type="InterPro" id="IPR036116">
    <property type="entry name" value="FN3_sf"/>
</dbReference>
<keyword evidence="3" id="KW-1185">Reference proteome</keyword>
<dbReference type="AlphaFoldDB" id="A0A183B7T8"/>
<dbReference type="Proteomes" id="UP000272942">
    <property type="component" value="Unassembled WGS sequence"/>
</dbReference>
<dbReference type="InterPro" id="IPR013783">
    <property type="entry name" value="Ig-like_fold"/>
</dbReference>